<sequence>MLTQNILHEIKLLSRNYWFVSLTVVITGLSIYAGHNGLKQFEKRQANLTEAIQNQLEKVERVDVIATALANGEEHPRAFRLSPMNYSIATGSLTIMPAEPLSKLVIGQSDLYTHQVNISSREDLATMSFNELNNPVQLLFGNFDLNFVLSYLIPLLIIAFTYNLKSQELETGRFRLLASNPINIKLWLLQRFIVRFLALVVVITVVLLVTMLSIGVKPDLNLLQFFGLTYAYMAFWFALTFLVNVFGFSSAKNAVSLLSLWILLVLIVPTVINQMANTIYPMPSRVALLNEIRSTKKQLGKEQDKVLDEYLRNHPELIRNEGENAYGYWQGFYASQEITEKTLNPLISAFDKQLNQQQNWVNTWGLLSPAVIFQNGTTRLAGTSAAHYKEFQNQTKTFNIEWRDHFLPFVFKNKMLVKSDLEVLPDFEFDKGVVESSAASGVIILFLFTLILSMIGLLYKKSEQSVSIN</sequence>
<dbReference type="STRING" id="1563681.BFP71_11000"/>
<dbReference type="Pfam" id="PF12040">
    <property type="entry name" value="DUF3526"/>
    <property type="match status" value="1"/>
</dbReference>
<dbReference type="PANTHER" id="PTHR43471:SF14">
    <property type="entry name" value="ABC-2 TYPE TRANSPORT SYSTEM PERMEASE PROTEIN"/>
    <property type="match status" value="1"/>
</dbReference>
<comment type="caution">
    <text evidence="2">The sequence shown here is derived from an EMBL/GenBank/DDBJ whole genome shotgun (WGS) entry which is preliminary data.</text>
</comment>
<evidence type="ECO:0000313" key="3">
    <source>
        <dbReference type="Proteomes" id="UP000095552"/>
    </source>
</evidence>
<feature type="transmembrane region" description="Helical" evidence="1">
    <location>
        <begin position="12"/>
        <end position="33"/>
    </location>
</feature>
<feature type="transmembrane region" description="Helical" evidence="1">
    <location>
        <begin position="145"/>
        <end position="164"/>
    </location>
</feature>
<feature type="transmembrane region" description="Helical" evidence="1">
    <location>
        <begin position="222"/>
        <end position="247"/>
    </location>
</feature>
<evidence type="ECO:0000256" key="1">
    <source>
        <dbReference type="SAM" id="Phobius"/>
    </source>
</evidence>
<dbReference type="AlphaFoldDB" id="A0A1E5SY23"/>
<keyword evidence="3" id="KW-1185">Reference proteome</keyword>
<proteinExistence type="predicted"/>
<accession>A0A1E5SY23</accession>
<dbReference type="EMBL" id="MDGQ01000005">
    <property type="protein sequence ID" value="OEK04016.1"/>
    <property type="molecule type" value="Genomic_DNA"/>
</dbReference>
<feature type="transmembrane region" description="Helical" evidence="1">
    <location>
        <begin position="438"/>
        <end position="459"/>
    </location>
</feature>
<evidence type="ECO:0000313" key="2">
    <source>
        <dbReference type="EMBL" id="OEK04016.1"/>
    </source>
</evidence>
<organism evidence="2 3">
    <name type="scientific">Roseivirga misakiensis</name>
    <dbReference type="NCBI Taxonomy" id="1563681"/>
    <lineage>
        <taxon>Bacteria</taxon>
        <taxon>Pseudomonadati</taxon>
        <taxon>Bacteroidota</taxon>
        <taxon>Cytophagia</taxon>
        <taxon>Cytophagales</taxon>
        <taxon>Roseivirgaceae</taxon>
        <taxon>Roseivirga</taxon>
    </lineage>
</organism>
<name>A0A1E5SY23_9BACT</name>
<feature type="transmembrane region" description="Helical" evidence="1">
    <location>
        <begin position="254"/>
        <end position="272"/>
    </location>
</feature>
<gene>
    <name evidence="2" type="ORF">BFP71_11000</name>
</gene>
<reference evidence="2 3" key="1">
    <citation type="submission" date="2016-08" db="EMBL/GenBank/DDBJ databases">
        <title>Draft genome of Fabibacter sp. strain SK-8.</title>
        <authorList>
            <person name="Wong S.-K."/>
            <person name="Hamasaki K."/>
            <person name="Yoshizawa S."/>
        </authorList>
    </citation>
    <scope>NUCLEOTIDE SEQUENCE [LARGE SCALE GENOMIC DNA]</scope>
    <source>
        <strain evidence="2 3">SK-8</strain>
    </source>
</reference>
<feature type="transmembrane region" description="Helical" evidence="1">
    <location>
        <begin position="192"/>
        <end position="216"/>
    </location>
</feature>
<dbReference type="InterPro" id="IPR021913">
    <property type="entry name" value="DUF3526"/>
</dbReference>
<keyword evidence="1" id="KW-0472">Membrane</keyword>
<keyword evidence="1" id="KW-1133">Transmembrane helix</keyword>
<dbReference type="OrthoDB" id="6016419at2"/>
<evidence type="ECO:0008006" key="4">
    <source>
        <dbReference type="Google" id="ProtNLM"/>
    </source>
</evidence>
<dbReference type="Proteomes" id="UP000095552">
    <property type="component" value="Unassembled WGS sequence"/>
</dbReference>
<protein>
    <recommendedName>
        <fullName evidence="4">ABC transporter permease</fullName>
    </recommendedName>
</protein>
<dbReference type="PANTHER" id="PTHR43471">
    <property type="entry name" value="ABC TRANSPORTER PERMEASE"/>
    <property type="match status" value="1"/>
</dbReference>
<dbReference type="RefSeq" id="WP_069835521.1">
    <property type="nucleotide sequence ID" value="NZ_MDGQ01000005.1"/>
</dbReference>
<keyword evidence="1" id="KW-0812">Transmembrane</keyword>